<feature type="domain" description="JmjC" evidence="2">
    <location>
        <begin position="161"/>
        <end position="340"/>
    </location>
</feature>
<keyword evidence="1" id="KW-0732">Signal</keyword>
<dbReference type="EMBL" id="JATAAI010000011">
    <property type="protein sequence ID" value="KAK1742418.1"/>
    <property type="molecule type" value="Genomic_DNA"/>
</dbReference>
<dbReference type="PANTHER" id="PTHR12480">
    <property type="entry name" value="ARGININE DEMETHYLASE AND LYSYL-HYDROXYLASE JMJD"/>
    <property type="match status" value="1"/>
</dbReference>
<reference evidence="3" key="1">
    <citation type="submission" date="2023-06" db="EMBL/GenBank/DDBJ databases">
        <title>Survivors Of The Sea: Transcriptome response of Skeletonema marinoi to long-term dormancy.</title>
        <authorList>
            <person name="Pinder M.I.M."/>
            <person name="Kourtchenko O."/>
            <person name="Robertson E.K."/>
            <person name="Larsson T."/>
            <person name="Maumus F."/>
            <person name="Osuna-Cruz C.M."/>
            <person name="Vancaester E."/>
            <person name="Stenow R."/>
            <person name="Vandepoele K."/>
            <person name="Ploug H."/>
            <person name="Bruchert V."/>
            <person name="Godhe A."/>
            <person name="Topel M."/>
        </authorList>
    </citation>
    <scope>NUCLEOTIDE SEQUENCE</scope>
    <source>
        <strain evidence="3">R05AC</strain>
    </source>
</reference>
<name>A0AAD8YA37_9STRA</name>
<dbReference type="GO" id="GO:0000987">
    <property type="term" value="F:cis-regulatory region sequence-specific DNA binding"/>
    <property type="evidence" value="ECO:0007669"/>
    <property type="project" value="TreeGrafter"/>
</dbReference>
<organism evidence="3 4">
    <name type="scientific">Skeletonema marinoi</name>
    <dbReference type="NCBI Taxonomy" id="267567"/>
    <lineage>
        <taxon>Eukaryota</taxon>
        <taxon>Sar</taxon>
        <taxon>Stramenopiles</taxon>
        <taxon>Ochrophyta</taxon>
        <taxon>Bacillariophyta</taxon>
        <taxon>Coscinodiscophyceae</taxon>
        <taxon>Thalassiosirophycidae</taxon>
        <taxon>Thalassiosirales</taxon>
        <taxon>Skeletonemataceae</taxon>
        <taxon>Skeletonema</taxon>
        <taxon>Skeletonema marinoi-dohrnii complex</taxon>
    </lineage>
</organism>
<proteinExistence type="predicted"/>
<dbReference type="PANTHER" id="PTHR12480:SF21">
    <property type="entry name" value="JMJC DOMAIN-CONTAINING PROTEIN 8"/>
    <property type="match status" value="1"/>
</dbReference>
<evidence type="ECO:0000313" key="4">
    <source>
        <dbReference type="Proteomes" id="UP001224775"/>
    </source>
</evidence>
<sequence length="340" mass="39501">MPLLWLLLTLLRIVAAATTVDSATDECDAKQQWNWDPYSHHHPCNIKRITQTELKRRFGALGVPNLYPYPLVIVPDNNVGSSNKGTHNDHFANLTKQEHLPLNFPPDFHVTLTGSDSLSSHRRTIPLKQYLYEIMNNNEGETRPDQLGNQTWYLFGETHSGEWANFLRQYNLPSCHSCTELHYQQSLIALSFGIGNVGSGVQWHLHGPGFSETIHGRKHWVLYPPENRPNYNLDYASRHWMEYTYQSLKNWTTDDFEREHQNHEQFLKQWRRRSLASSSDRTQAVSYSMDESKGPSKKKPWECTINAGEMLYFPDQWHHATINLSPYTVFVSSFTSEHED</sequence>
<keyword evidence="4" id="KW-1185">Reference proteome</keyword>
<accession>A0AAD8YA37</accession>
<dbReference type="Pfam" id="PF13621">
    <property type="entry name" value="Cupin_8"/>
    <property type="match status" value="1"/>
</dbReference>
<dbReference type="InterPro" id="IPR050910">
    <property type="entry name" value="JMJD6_ArgDemeth/LysHydrox"/>
</dbReference>
<feature type="signal peptide" evidence="1">
    <location>
        <begin position="1"/>
        <end position="16"/>
    </location>
</feature>
<evidence type="ECO:0000259" key="2">
    <source>
        <dbReference type="PROSITE" id="PS51184"/>
    </source>
</evidence>
<dbReference type="Proteomes" id="UP001224775">
    <property type="component" value="Unassembled WGS sequence"/>
</dbReference>
<comment type="caution">
    <text evidence="3">The sequence shown here is derived from an EMBL/GenBank/DDBJ whole genome shotgun (WGS) entry which is preliminary data.</text>
</comment>
<dbReference type="PROSITE" id="PS51184">
    <property type="entry name" value="JMJC"/>
    <property type="match status" value="1"/>
</dbReference>
<dbReference type="GO" id="GO:0005634">
    <property type="term" value="C:nucleus"/>
    <property type="evidence" value="ECO:0007669"/>
    <property type="project" value="TreeGrafter"/>
</dbReference>
<gene>
    <name evidence="3" type="ORF">QTG54_006983</name>
</gene>
<protein>
    <submittedName>
        <fullName evidence="3">Cupin domain-containing protein</fullName>
    </submittedName>
</protein>
<dbReference type="InterPro" id="IPR041667">
    <property type="entry name" value="Cupin_8"/>
</dbReference>
<dbReference type="InterPro" id="IPR003347">
    <property type="entry name" value="JmjC_dom"/>
</dbReference>
<dbReference type="AlphaFoldDB" id="A0AAD8YA37"/>
<dbReference type="SUPFAM" id="SSF51197">
    <property type="entry name" value="Clavaminate synthase-like"/>
    <property type="match status" value="1"/>
</dbReference>
<feature type="chain" id="PRO_5041906491" evidence="1">
    <location>
        <begin position="17"/>
        <end position="340"/>
    </location>
</feature>
<evidence type="ECO:0000256" key="1">
    <source>
        <dbReference type="SAM" id="SignalP"/>
    </source>
</evidence>
<dbReference type="Gene3D" id="2.60.120.650">
    <property type="entry name" value="Cupin"/>
    <property type="match status" value="1"/>
</dbReference>
<evidence type="ECO:0000313" key="3">
    <source>
        <dbReference type="EMBL" id="KAK1742418.1"/>
    </source>
</evidence>